<dbReference type="AlphaFoldDB" id="A0A635R8L3"/>
<gene>
    <name evidence="1" type="ORF">CB695_16150</name>
</gene>
<comment type="caution">
    <text evidence="1">The sequence shown here is derived from an EMBL/GenBank/DDBJ whole genome shotgun (WGS) entry which is preliminary data.</text>
</comment>
<sequence length="183" mass="21230">MNKFNILDAKVVSESSIQQEIFRVQFGEKVLNIPRPVMIGLAIFVNNSHCNGSALSVLEYGGYQFYIPEHLEYNRFIELKPFYKFMLDAGYSILTKTYIRDYSKLESFYRARGLRVPQPFDGYQTRVVLTAPLTKELASYKLDIEQKLLRDDLLKIYNQLSVVPSSTISNIEPEYGIRQYMEG</sequence>
<organism evidence="1">
    <name type="scientific">Salmonella enterica subsp. enterica serovar Chester</name>
    <dbReference type="NCBI Taxonomy" id="149386"/>
    <lineage>
        <taxon>Bacteria</taxon>
        <taxon>Pseudomonadati</taxon>
        <taxon>Pseudomonadota</taxon>
        <taxon>Gammaproteobacteria</taxon>
        <taxon>Enterobacterales</taxon>
        <taxon>Enterobacteriaceae</taxon>
        <taxon>Salmonella</taxon>
    </lineage>
</organism>
<proteinExistence type="predicted"/>
<accession>A0A635R8L3</accession>
<protein>
    <submittedName>
        <fullName evidence="1">Uncharacterized protein</fullName>
    </submittedName>
</protein>
<evidence type="ECO:0000313" key="1">
    <source>
        <dbReference type="EMBL" id="EDH8303003.1"/>
    </source>
</evidence>
<dbReference type="EMBL" id="AAMIYH010000015">
    <property type="protein sequence ID" value="EDH8303003.1"/>
    <property type="molecule type" value="Genomic_DNA"/>
</dbReference>
<reference evidence="1" key="1">
    <citation type="submission" date="2018-07" db="EMBL/GenBank/DDBJ databases">
        <authorList>
            <person name="Ashton P.M."/>
            <person name="Dallman T."/>
            <person name="Nair S."/>
            <person name="De Pinna E."/>
            <person name="Peters T."/>
            <person name="Grant K."/>
        </authorList>
    </citation>
    <scope>NUCLEOTIDE SEQUENCE</scope>
    <source>
        <strain evidence="1">368335</strain>
    </source>
</reference>
<name>A0A635R8L3_SALET</name>